<evidence type="ECO:0000256" key="2">
    <source>
        <dbReference type="ARBA" id="ARBA00010116"/>
    </source>
</evidence>
<dbReference type="Pfam" id="PF11924">
    <property type="entry name" value="IAT_beta"/>
    <property type="match status" value="1"/>
</dbReference>
<keyword evidence="6" id="KW-0732">Signal</keyword>
<dbReference type="GO" id="GO:0007155">
    <property type="term" value="P:cell adhesion"/>
    <property type="evidence" value="ECO:0007669"/>
    <property type="project" value="InterPro"/>
</dbReference>
<feature type="domain" description="Big-1" evidence="7">
    <location>
        <begin position="1331"/>
        <end position="1424"/>
    </location>
</feature>
<dbReference type="InterPro" id="IPR008964">
    <property type="entry name" value="Invasin/intimin_cell_adhesion"/>
</dbReference>
<proteinExistence type="inferred from homology"/>
<dbReference type="PRINTS" id="PR01369">
    <property type="entry name" value="INTIMIN"/>
</dbReference>
<evidence type="ECO:0000259" key="7">
    <source>
        <dbReference type="PROSITE" id="PS51127"/>
    </source>
</evidence>
<feature type="domain" description="Big-1" evidence="7">
    <location>
        <begin position="1034"/>
        <end position="1124"/>
    </location>
</feature>
<reference evidence="9 10" key="1">
    <citation type="submission" date="2016-01" db="EMBL/GenBank/DDBJ databases">
        <authorList>
            <person name="Oliw E.H."/>
        </authorList>
    </citation>
    <scope>NUCLEOTIDE SEQUENCE [LARGE SCALE GENOMIC DNA]</scope>
    <source>
        <strain evidence="9 10">MDcuke</strain>
    </source>
</reference>
<dbReference type="FunFam" id="2.40.160.160:FF:000001">
    <property type="entry name" value="Intimin-like inverse autotransporter SinH"/>
    <property type="match status" value="1"/>
</dbReference>
<dbReference type="Gene3D" id="3.10.350.10">
    <property type="entry name" value="LysM domain"/>
    <property type="match status" value="1"/>
</dbReference>
<organism evidence="9 10">
    <name type="scientific">Erwinia tracheiphila</name>
    <dbReference type="NCBI Taxonomy" id="65700"/>
    <lineage>
        <taxon>Bacteria</taxon>
        <taxon>Pseudomonadati</taxon>
        <taxon>Pseudomonadota</taxon>
        <taxon>Gammaproteobacteria</taxon>
        <taxon>Enterobacterales</taxon>
        <taxon>Erwiniaceae</taxon>
        <taxon>Erwinia</taxon>
    </lineage>
</organism>
<protein>
    <recommendedName>
        <fullName evidence="11">Intimin</fullName>
    </recommendedName>
</protein>
<dbReference type="CDD" id="cd00118">
    <property type="entry name" value="LysM"/>
    <property type="match status" value="1"/>
</dbReference>
<feature type="compositionally biased region" description="Polar residues" evidence="5">
    <location>
        <begin position="122"/>
        <end position="134"/>
    </location>
</feature>
<dbReference type="InterPro" id="IPR003535">
    <property type="entry name" value="Intimin/invasin_bac"/>
</dbReference>
<dbReference type="InterPro" id="IPR024519">
    <property type="entry name" value="IAT_beta"/>
</dbReference>
<feature type="domain" description="LysM" evidence="8">
    <location>
        <begin position="58"/>
        <end position="106"/>
    </location>
</feature>
<keyword evidence="3" id="KW-0472">Membrane</keyword>
<evidence type="ECO:0000313" key="9">
    <source>
        <dbReference type="EMBL" id="AXF75601.1"/>
    </source>
</evidence>
<feature type="region of interest" description="Disordered" evidence="5">
    <location>
        <begin position="120"/>
        <end position="139"/>
    </location>
</feature>
<dbReference type="Pfam" id="PF02369">
    <property type="entry name" value="Big_1"/>
    <property type="match status" value="9"/>
</dbReference>
<dbReference type="InterPro" id="IPR036779">
    <property type="entry name" value="LysM_dom_sf"/>
</dbReference>
<dbReference type="SUPFAM" id="SSF49373">
    <property type="entry name" value="Invasin/intimin cell-adhesion fragments"/>
    <property type="match status" value="15"/>
</dbReference>
<dbReference type="InterPro" id="IPR018392">
    <property type="entry name" value="LysM"/>
</dbReference>
<feature type="domain" description="Big-1" evidence="7">
    <location>
        <begin position="833"/>
        <end position="928"/>
    </location>
</feature>
<dbReference type="Gene3D" id="2.60.40.10">
    <property type="entry name" value="Immunoglobulins"/>
    <property type="match status" value="13"/>
</dbReference>
<feature type="domain" description="Big-1" evidence="7">
    <location>
        <begin position="1228"/>
        <end position="1323"/>
    </location>
</feature>
<dbReference type="EMBL" id="CP013970">
    <property type="protein sequence ID" value="AXF75601.1"/>
    <property type="molecule type" value="Genomic_DNA"/>
</dbReference>
<dbReference type="InterPro" id="IPR013783">
    <property type="entry name" value="Ig-like_fold"/>
</dbReference>
<evidence type="ECO:0000259" key="8">
    <source>
        <dbReference type="PROSITE" id="PS51782"/>
    </source>
</evidence>
<dbReference type="InterPro" id="IPR038177">
    <property type="entry name" value="IAT_beta_sf"/>
</dbReference>
<feature type="domain" description="Big-1" evidence="7">
    <location>
        <begin position="936"/>
        <end position="1027"/>
    </location>
</feature>
<dbReference type="PANTHER" id="PTHR39576">
    <property type="entry name" value="ATTACHING AND EFFACING PROTEIN HOMOLOG-RELATED-RELATED"/>
    <property type="match status" value="1"/>
</dbReference>
<feature type="domain" description="Big-1" evidence="7">
    <location>
        <begin position="1729"/>
        <end position="1821"/>
    </location>
</feature>
<dbReference type="InterPro" id="IPR051715">
    <property type="entry name" value="Intimin-Invasin_domain"/>
</dbReference>
<dbReference type="PANTHER" id="PTHR39576:SF2">
    <property type="entry name" value="ATTACHING AND EFFACING PROTEIN HOMOLOG-RELATED"/>
    <property type="match status" value="1"/>
</dbReference>
<evidence type="ECO:0000256" key="5">
    <source>
        <dbReference type="SAM" id="MobiDB-lite"/>
    </source>
</evidence>
<dbReference type="GO" id="GO:0009279">
    <property type="term" value="C:cell outer membrane"/>
    <property type="evidence" value="ECO:0007669"/>
    <property type="project" value="UniProtKB-SubCell"/>
</dbReference>
<dbReference type="InterPro" id="IPR015217">
    <property type="entry name" value="Invasin_dom_3"/>
</dbReference>
<dbReference type="Proteomes" id="UP000264980">
    <property type="component" value="Chromosome"/>
</dbReference>
<dbReference type="Pfam" id="PF09134">
    <property type="entry name" value="Invasin_D3"/>
    <property type="match status" value="4"/>
</dbReference>
<gene>
    <name evidence="9" type="ORF">AV903_05050</name>
</gene>
<dbReference type="SMART" id="SM00634">
    <property type="entry name" value="BID_1"/>
    <property type="match status" value="12"/>
</dbReference>
<keyword evidence="4" id="KW-0998">Cell outer membrane</keyword>
<evidence type="ECO:0000256" key="6">
    <source>
        <dbReference type="SAM" id="SignalP"/>
    </source>
</evidence>
<dbReference type="Gene3D" id="2.60.40.1080">
    <property type="match status" value="2"/>
</dbReference>
<comment type="similarity">
    <text evidence="2">Belongs to the intimin/invasin family.</text>
</comment>
<evidence type="ECO:0000256" key="1">
    <source>
        <dbReference type="ARBA" id="ARBA00004442"/>
    </source>
</evidence>
<name>A0A345CQ84_9GAMM</name>
<comment type="subcellular location">
    <subcellularLocation>
        <location evidence="1">Cell outer membrane</location>
    </subcellularLocation>
</comment>
<accession>A0A345CQ84</accession>
<feature type="domain" description="Big-1" evidence="7">
    <location>
        <begin position="635"/>
        <end position="725"/>
    </location>
</feature>
<feature type="domain" description="Big-1" evidence="7">
    <location>
        <begin position="1433"/>
        <end position="1523"/>
    </location>
</feature>
<evidence type="ECO:0000313" key="10">
    <source>
        <dbReference type="Proteomes" id="UP000264980"/>
    </source>
</evidence>
<feature type="signal peptide" evidence="6">
    <location>
        <begin position="1"/>
        <end position="38"/>
    </location>
</feature>
<evidence type="ECO:0000256" key="4">
    <source>
        <dbReference type="ARBA" id="ARBA00023237"/>
    </source>
</evidence>
<evidence type="ECO:0008006" key="11">
    <source>
        <dbReference type="Google" id="ProtNLM"/>
    </source>
</evidence>
<sequence length="2350" mass="246994">MNVISRNVVPLRIKFFAWLNIAVQAAFPLAAAFSPAIAGTGSNSRLLNAPTQSILQTQPYRLVAGETAATVAKKYNMTPEALKKLNQFRTFSRGFEGIQPGDELEVPLKPFPEIQWHEHSENVSATSQTSQPGQTEEKVARHVSQVGTFLANQPNSQAASSLARSMVSSAASAEIQQWMSGFGTARVQLETDKNLSLKNSQVDLLLPLHEQNNRLVFSQSSLHRTDDRTQINLGAGVRHFYDKWMFGMNTFFDHDLSQRHSRVGGGIEYWRDFVRVAVNGYLRLTNWQDAPHLTDYEARPANGWDIRTQGWLPTYPQLGGKLTLEQYYGNEVALFGKDNRQRNPYAVTAGMNYTPVPLLTFRAEQRQGAAGQSETLFGLSMNYQPGVPWRLQTDPKAVAGMRSLMNSRYDLVERNNNIVLEYRKKEVISLRTAPLLTGYAGQYKSLGASVNSKYAFSHINWTAPSLIAAGGKIVDNNGDYGVVLPDYQSAQNGINTYSVDGVAVDQQGNHSKRASTTITVTQAAIATHLSSLTPSEIQLPADGKTQQRLVLKVNDSEGNPVDIDGDEISVTRTAMLRRASDTVVSAFVRQAPGEYVTTVTAGTVPEAFTLTPGARNADFAPARVVLTADKTTALIDTVEVVSDNAIADGQAQNVIKITVVDAHNNPVAGKVVTLRANNETSVVGEVETSDDGSVNVPVTSLRAGETILTASVSSAGSKEVKLTFLSDQHTARVIDSNLSILPAVSLADGKESKTISAIVTDANGNPVPGLPVAFSADNGALTADNSVLSDAQGRATTLLSSKVAGLSRVSASVNNTTTVKETTFIANSATALVTSVEAVQASGIADGKTAVTFRALIKDENGNPLPDIPVDWKSNKDDGIVTFAQAQTQTNSQGVAEIAVASIRAFTDVVVTASTNASSKAASPFTFIADKASAQVAQLGSDKLTLTANGTDSVRLSVRVEDSYGNPLPDMNVTLSSDRGGTVSPSALVSGGDGFAYATLTGTEAGVMTVTARLDNAASKTLPLTALADTQTASVKVKSDSATAAAGQSQPVTLTATVVDSHNNPVADLSVAWQSTHNQLSLPMSVTNAQGEALVHLTGTTAQLTTITAALHNGNKGTAQVTFTPGVPAQENSVLTVSPQTITADGHTSAVATLILKDRWNNPVLNQPVNWAADSASGITLAAAETGNGLYQATVTGTREGTWPLTANSGSLSLQTPIGMLASQDSAEIDSVTISGSQIAKADGVETVTFRAQVKDKNGNTKLSGVAVGWDTNLGNLSSRISSSDENGIAEITLSSRAAGQARVSAMLGGGVPVSAARVATFTAGTVDAGRSSLNVSPASIVAETENATATVTARDAEGNLLTGLKNKLGLTFSTALDTTLSGFTEVSSGVYQAKVTGTTAGRTNITAVVDGVTVTEKASLTIVADNTAAVVKGNITVSSTSASVGETVTYSATLTDKNGNALGAGIPVTWSANEGSTLQAQVTRTDDSGTARVALTRLIVGTATVQLILPSGSTSAPDVTFSTGAADESRSALTLSPSVIVAGKETAELVLILRDKHGNLLSGQSVRGVSSNADVSVAASQQSSDAPGRYTMTVSGNKTGTALLSVTVGSQTFSQTRTLTINGDTDSWKISQVIPDRTHFNAGDSQGVTYSATVVDSYGNVLPGVVVSWQLREHVGTFMPTSRTDSNGIATTTVLSNTAGQLHMTAWLDSNNSLQAATVNVAAGNIKQASLTADKTMIGSDGKDTVTFTTYLEDRYGNPVTGKTVVLRGANTLSGFTLSAVADKGNGLYMATATATTKGEVTISAQVDNQTVGNSVKVIVGAIIPDLRFPNAQQNTVWTSNFTESQSVTGMPKGVTQIWTVSDESVVRIDNNGRLTLLKAGEASVSVYTPGNAQYTAAMANYYIRVAKADPQLKAGSGEPVTAMWRDGVDRTIAASYGNSDARRLLTPVYASRASSVVTVDSSGRLTAVKPGTTVVSVSTPETDQFLPGLSEVTYVLNKASLDINFAHPEVKTTDQVAFSLQNPTSTFGPEAALSWASSNTSVVNVSAAGEVQGSVNHGQTRLTLTVEANDYYSASAGYYDVQVYTKPAISLGNVTYISRGTNGNSGTWTPVFTDDTLTVNWSAGLTNEFSRPNSAVVYIKDTNDNILSEFAVSSPVASNVVTFNPDTHFWGKTVRVEVVAKGYGNLETTASSPDISVRNLEPGQIWNSMTVNHFLTARSSAGNSGSCQETFLGREHWNVAIADGGSINFGGKRLLSPMRLSARARATQNGGNTSRDFPGTFDSVTTNQYVVFGATTVATKCWTDHIGGYAVILSVGYAGQTYTYDAPSRGWGGNGDGMNVRRVENYPR</sequence>
<dbReference type="RefSeq" id="WP_233478561.1">
    <property type="nucleotide sequence ID" value="NZ_CP013970.1"/>
</dbReference>
<dbReference type="PROSITE" id="PS51782">
    <property type="entry name" value="LYSM"/>
    <property type="match status" value="1"/>
</dbReference>
<dbReference type="Gene3D" id="2.40.160.160">
    <property type="entry name" value="Inverse autotransporter, beta-domain"/>
    <property type="match status" value="1"/>
</dbReference>
<dbReference type="PROSITE" id="PS51127">
    <property type="entry name" value="BIG1"/>
    <property type="match status" value="9"/>
</dbReference>
<dbReference type="InterPro" id="IPR003344">
    <property type="entry name" value="Big_1_dom"/>
</dbReference>
<evidence type="ECO:0000256" key="3">
    <source>
        <dbReference type="ARBA" id="ARBA00023136"/>
    </source>
</evidence>
<feature type="chain" id="PRO_5016923327" description="Intimin" evidence="6">
    <location>
        <begin position="39"/>
        <end position="2350"/>
    </location>
</feature>
<feature type="domain" description="Big-1" evidence="7">
    <location>
        <begin position="735"/>
        <end position="825"/>
    </location>
</feature>